<name>A0A4T3F024_9SPHN</name>
<dbReference type="AlphaFoldDB" id="A0A4T3F024"/>
<proteinExistence type="predicted"/>
<comment type="caution">
    <text evidence="2">The sequence shown here is derived from an EMBL/GenBank/DDBJ whole genome shotgun (WGS) entry which is preliminary data.</text>
</comment>
<evidence type="ECO:0008006" key="4">
    <source>
        <dbReference type="Google" id="ProtNLM"/>
    </source>
</evidence>
<reference evidence="2 3" key="1">
    <citation type="submission" date="2019-04" db="EMBL/GenBank/DDBJ databases">
        <title>Altererythrobacter aquimixticola sp. nov., isolated from sediment of junction between the ocean and a freshwater spring.</title>
        <authorList>
            <person name="Yoon J.-H."/>
        </authorList>
    </citation>
    <scope>NUCLEOTIDE SEQUENCE [LARGE SCALE GENOMIC DNA]</scope>
    <source>
        <strain evidence="2 3">SSKS-13</strain>
    </source>
</reference>
<keyword evidence="3" id="KW-1185">Reference proteome</keyword>
<evidence type="ECO:0000256" key="1">
    <source>
        <dbReference type="SAM" id="MobiDB-lite"/>
    </source>
</evidence>
<accession>A0A4T3F024</accession>
<feature type="region of interest" description="Disordered" evidence="1">
    <location>
        <begin position="1"/>
        <end position="24"/>
    </location>
</feature>
<feature type="region of interest" description="Disordered" evidence="1">
    <location>
        <begin position="191"/>
        <end position="241"/>
    </location>
</feature>
<dbReference type="RefSeq" id="WP_136693284.1">
    <property type="nucleotide sequence ID" value="NZ_SSHH01000002.1"/>
</dbReference>
<sequence>MSRKPARTLPAFTPVPRKKEQARGWTPERQRAFIEELASCGSVKHAARAVGVSAKSAYDLRRAEGAKGFRKAWEAALDIGIQMIEDVAMDRALNGVEEPVFAYGQVIGTRRVYNDQLLMFMLRNRAPKRFTGDKARSMSGADAFMLKRLKKQWRAEWEREHAMLEAEREDVTVAQLNAKIDAFKQRSLESKRLRLASPAAEPEPDPEPTGPSEEMRKMLPQPRPPEDDGWEWIDPDAEGEE</sequence>
<dbReference type="EMBL" id="SSHH01000002">
    <property type="protein sequence ID" value="TIX50264.1"/>
    <property type="molecule type" value="Genomic_DNA"/>
</dbReference>
<protein>
    <recommendedName>
        <fullName evidence="4">Terminase</fullName>
    </recommendedName>
</protein>
<organism evidence="2 3">
    <name type="scientific">Alteraurantiacibacter aquimixticola</name>
    <dbReference type="NCBI Taxonomy" id="2489173"/>
    <lineage>
        <taxon>Bacteria</taxon>
        <taxon>Pseudomonadati</taxon>
        <taxon>Pseudomonadota</taxon>
        <taxon>Alphaproteobacteria</taxon>
        <taxon>Sphingomonadales</taxon>
        <taxon>Erythrobacteraceae</taxon>
        <taxon>Alteraurantiacibacter</taxon>
    </lineage>
</organism>
<gene>
    <name evidence="2" type="ORF">E5222_08235</name>
</gene>
<evidence type="ECO:0000313" key="3">
    <source>
        <dbReference type="Proteomes" id="UP000309389"/>
    </source>
</evidence>
<dbReference type="OrthoDB" id="7282816at2"/>
<evidence type="ECO:0000313" key="2">
    <source>
        <dbReference type="EMBL" id="TIX50264.1"/>
    </source>
</evidence>
<feature type="compositionally biased region" description="Acidic residues" evidence="1">
    <location>
        <begin position="227"/>
        <end position="241"/>
    </location>
</feature>
<dbReference type="Proteomes" id="UP000309389">
    <property type="component" value="Unassembled WGS sequence"/>
</dbReference>